<evidence type="ECO:0000256" key="1">
    <source>
        <dbReference type="SAM" id="Phobius"/>
    </source>
</evidence>
<organism evidence="2 3">
    <name type="scientific">Mycolicibacterium mucogenicum</name>
    <name type="common">Mycobacterium mucogenicum</name>
    <dbReference type="NCBI Taxonomy" id="56689"/>
    <lineage>
        <taxon>Bacteria</taxon>
        <taxon>Bacillati</taxon>
        <taxon>Actinomycetota</taxon>
        <taxon>Actinomycetes</taxon>
        <taxon>Mycobacteriales</taxon>
        <taxon>Mycobacteriaceae</taxon>
        <taxon>Mycolicibacterium</taxon>
    </lineage>
</organism>
<keyword evidence="1" id="KW-0812">Transmembrane</keyword>
<sequence>MPYSAIAVAAVAAHFAFLGYLIGGGFLAWRWPVTIWAHALIVGWTVIILTGVVECPLTTIERWARDGAGLSPLPRAGFIDHHVAGVLYPHGWGVAAEIIVVAAVLVSWLGLWRRYNRVPSRSHGD</sequence>
<dbReference type="InterPro" id="IPR021218">
    <property type="entry name" value="DUF2784"/>
</dbReference>
<comment type="caution">
    <text evidence="2">The sequence shown here is derived from an EMBL/GenBank/DDBJ whole genome shotgun (WGS) entry which is preliminary data.</text>
</comment>
<dbReference type="Proteomes" id="UP000093962">
    <property type="component" value="Unassembled WGS sequence"/>
</dbReference>
<evidence type="ECO:0008006" key="4">
    <source>
        <dbReference type="Google" id="ProtNLM"/>
    </source>
</evidence>
<accession>A0A1A0LXI6</accession>
<feature type="transmembrane region" description="Helical" evidence="1">
    <location>
        <begin position="35"/>
        <end position="53"/>
    </location>
</feature>
<dbReference type="Pfam" id="PF10861">
    <property type="entry name" value="DUF2784"/>
    <property type="match status" value="1"/>
</dbReference>
<protein>
    <recommendedName>
        <fullName evidence="4">DUF2784 domain-containing protein</fullName>
    </recommendedName>
</protein>
<reference evidence="2 3" key="1">
    <citation type="submission" date="2016-06" db="EMBL/GenBank/DDBJ databases">
        <authorList>
            <person name="Kjaerup R.B."/>
            <person name="Dalgaard T.S."/>
            <person name="Juul-Madsen H.R."/>
        </authorList>
    </citation>
    <scope>NUCLEOTIDE SEQUENCE [LARGE SCALE GENOMIC DNA]</scope>
    <source>
        <strain evidence="2 3">1199456.5</strain>
    </source>
</reference>
<evidence type="ECO:0000313" key="2">
    <source>
        <dbReference type="EMBL" id="OBA77556.1"/>
    </source>
</evidence>
<feature type="transmembrane region" description="Helical" evidence="1">
    <location>
        <begin position="6"/>
        <end position="28"/>
    </location>
</feature>
<proteinExistence type="predicted"/>
<feature type="transmembrane region" description="Helical" evidence="1">
    <location>
        <begin position="92"/>
        <end position="112"/>
    </location>
</feature>
<dbReference type="AlphaFoldDB" id="A0A1A0LXI6"/>
<name>A0A1A0LXI6_MYCMU</name>
<evidence type="ECO:0000313" key="3">
    <source>
        <dbReference type="Proteomes" id="UP000093962"/>
    </source>
</evidence>
<gene>
    <name evidence="2" type="ORF">A5642_05925</name>
</gene>
<keyword evidence="1" id="KW-1133">Transmembrane helix</keyword>
<dbReference type="EMBL" id="LZSF01000277">
    <property type="protein sequence ID" value="OBA77556.1"/>
    <property type="molecule type" value="Genomic_DNA"/>
</dbReference>
<keyword evidence="1" id="KW-0472">Membrane</keyword>
<dbReference type="OrthoDB" id="370375at2"/>